<evidence type="ECO:0000313" key="4">
    <source>
        <dbReference type="Proteomes" id="UP000266673"/>
    </source>
</evidence>
<organism evidence="3 4">
    <name type="scientific">Gigaspora rosea</name>
    <dbReference type="NCBI Taxonomy" id="44941"/>
    <lineage>
        <taxon>Eukaryota</taxon>
        <taxon>Fungi</taxon>
        <taxon>Fungi incertae sedis</taxon>
        <taxon>Mucoromycota</taxon>
        <taxon>Glomeromycotina</taxon>
        <taxon>Glomeromycetes</taxon>
        <taxon>Diversisporales</taxon>
        <taxon>Gigasporaceae</taxon>
        <taxon>Gigaspora</taxon>
    </lineage>
</organism>
<reference evidence="3 4" key="1">
    <citation type="submission" date="2018-06" db="EMBL/GenBank/DDBJ databases">
        <title>Comparative genomics reveals the genomic features of Rhizophagus irregularis, R. cerebriforme, R. diaphanum and Gigaspora rosea, and their symbiotic lifestyle signature.</title>
        <authorList>
            <person name="Morin E."/>
            <person name="San Clemente H."/>
            <person name="Chen E.C.H."/>
            <person name="De La Providencia I."/>
            <person name="Hainaut M."/>
            <person name="Kuo A."/>
            <person name="Kohler A."/>
            <person name="Murat C."/>
            <person name="Tang N."/>
            <person name="Roy S."/>
            <person name="Loubradou J."/>
            <person name="Henrissat B."/>
            <person name="Grigoriev I.V."/>
            <person name="Corradi N."/>
            <person name="Roux C."/>
            <person name="Martin F.M."/>
        </authorList>
    </citation>
    <scope>NUCLEOTIDE SEQUENCE [LARGE SCALE GENOMIC DNA]</scope>
    <source>
        <strain evidence="3 4">DAOM 194757</strain>
    </source>
</reference>
<evidence type="ECO:0000259" key="2">
    <source>
        <dbReference type="Pfam" id="PF01814"/>
    </source>
</evidence>
<dbReference type="Pfam" id="PF01814">
    <property type="entry name" value="Hemerythrin"/>
    <property type="match status" value="1"/>
</dbReference>
<feature type="region of interest" description="Disordered" evidence="1">
    <location>
        <begin position="188"/>
        <end position="212"/>
    </location>
</feature>
<sequence>MLQVEEVTAEVPALVNPQHKSIFESGPEGQPPNILNSLKRDHDVFKTLYQEYNTTKSKSDRERIAKEIMKGVDIHDKIEELVFYPALRDCGMEMGNNYVKQSLLDHENVRSSVYELNILLQDEGVESQMFNNFFNKMMTDFIAHAELEEHEVFKFCQKIFDDKKLAELGKELDEMRKMGGVEKKLMKGREEVEEMEEAKEAGGTEVMEEVVE</sequence>
<dbReference type="OrthoDB" id="2402535at2759"/>
<dbReference type="InterPro" id="IPR012312">
    <property type="entry name" value="Hemerythrin-like"/>
</dbReference>
<dbReference type="PANTHER" id="PTHR35585">
    <property type="entry name" value="HHE DOMAIN PROTEIN (AFU_ORTHOLOGUE AFUA_4G00730)"/>
    <property type="match status" value="1"/>
</dbReference>
<keyword evidence="4" id="KW-1185">Reference proteome</keyword>
<dbReference type="Proteomes" id="UP000266673">
    <property type="component" value="Unassembled WGS sequence"/>
</dbReference>
<name>A0A397VY52_9GLOM</name>
<dbReference type="AlphaFoldDB" id="A0A397VY52"/>
<feature type="domain" description="Hemerythrin-like" evidence="2">
    <location>
        <begin position="34"/>
        <end position="155"/>
    </location>
</feature>
<evidence type="ECO:0000256" key="1">
    <source>
        <dbReference type="SAM" id="MobiDB-lite"/>
    </source>
</evidence>
<dbReference type="EMBL" id="QKWP01000098">
    <property type="protein sequence ID" value="RIB27444.1"/>
    <property type="molecule type" value="Genomic_DNA"/>
</dbReference>
<dbReference type="Gene3D" id="1.20.120.520">
    <property type="entry name" value="nmb1532 protein domain like"/>
    <property type="match status" value="1"/>
</dbReference>
<gene>
    <name evidence="3" type="ORF">C2G38_2029365</name>
</gene>
<proteinExistence type="predicted"/>
<protein>
    <recommendedName>
        <fullName evidence="2">Hemerythrin-like domain-containing protein</fullName>
    </recommendedName>
</protein>
<dbReference type="PANTHER" id="PTHR35585:SF1">
    <property type="entry name" value="HHE DOMAIN PROTEIN (AFU_ORTHOLOGUE AFUA_4G00730)"/>
    <property type="match status" value="1"/>
</dbReference>
<comment type="caution">
    <text evidence="3">The sequence shown here is derived from an EMBL/GenBank/DDBJ whole genome shotgun (WGS) entry which is preliminary data.</text>
</comment>
<evidence type="ECO:0000313" key="3">
    <source>
        <dbReference type="EMBL" id="RIB27444.1"/>
    </source>
</evidence>
<accession>A0A397VY52</accession>